<dbReference type="Proteomes" id="UP001210865">
    <property type="component" value="Chromosome"/>
</dbReference>
<name>A0ABY7NUT1_9SPHN</name>
<dbReference type="InterPro" id="IPR040826">
    <property type="entry name" value="HEPN_LA2681"/>
</dbReference>
<feature type="domain" description="LA2681-like HEPN" evidence="1">
    <location>
        <begin position="275"/>
        <end position="481"/>
    </location>
</feature>
<gene>
    <name evidence="2" type="ORF">PBT88_09585</name>
</gene>
<dbReference type="Gene3D" id="1.25.40.10">
    <property type="entry name" value="Tetratricopeptide repeat domain"/>
    <property type="match status" value="1"/>
</dbReference>
<dbReference type="SUPFAM" id="SSF48452">
    <property type="entry name" value="TPR-like"/>
    <property type="match status" value="1"/>
</dbReference>
<sequence>MSEPTIDGLDDDEALQLIAEQINAAGDHGDMALASTGLALADALEARGVPGEDLAVLDYFRANAWDARYRQRLGDRARVWDWDQPEVREQIFLLRKALNNPTFDTLHPMYRCQILTNLANRFDKIGRFVEAQAIWTRALGIDPNFWMARANRGNGLMYYVGALYDPGHQSVLALHAHHDLTDAVEQISRFPELGDVRLAPQFASHAGQIASHFDLEAVRTHHDPEGWSLGETPEEQSYRRWSLQRVLFLNPLNDVERKPVAAQDILGLPSFTLDLDSPPIVIGMANELKQGFASARWLLYEGTHSDAVHFSDRDVLLFNTLDYPAHGLSVEKVKLAFRMAYSTLDKIAYFLNFYFELGIPEKKVSFRTIWREKENAPVRDVFVQSENWPWRGLFWLGKDLFDEDMRETTEPDARALAELRNHLEHKYVKVHDMGPPRGSPGDPFFDSLAHAISRTDLEQRTLKLLQLVRAALIYLLLGMHRNERARAKGRTGRLGAMPLDAWRDEWKR</sequence>
<dbReference type="Pfam" id="PF18733">
    <property type="entry name" value="HEPN_LA2681"/>
    <property type="match status" value="1"/>
</dbReference>
<evidence type="ECO:0000313" key="2">
    <source>
        <dbReference type="EMBL" id="WBO24322.1"/>
    </source>
</evidence>
<organism evidence="2 3">
    <name type="scientific">Sphingomonas abietis</name>
    <dbReference type="NCBI Taxonomy" id="3012344"/>
    <lineage>
        <taxon>Bacteria</taxon>
        <taxon>Pseudomonadati</taxon>
        <taxon>Pseudomonadota</taxon>
        <taxon>Alphaproteobacteria</taxon>
        <taxon>Sphingomonadales</taxon>
        <taxon>Sphingomonadaceae</taxon>
        <taxon>Sphingomonas</taxon>
    </lineage>
</organism>
<keyword evidence="3" id="KW-1185">Reference proteome</keyword>
<accession>A0ABY7NUT1</accession>
<reference evidence="2 3" key="1">
    <citation type="submission" date="2022-12" db="EMBL/GenBank/DDBJ databases">
        <title>Sphingomonas abieness sp. nov., an endophytic bacterium isolated from Abies koreana.</title>
        <authorList>
            <person name="Jiang L."/>
            <person name="Lee J."/>
        </authorList>
    </citation>
    <scope>NUCLEOTIDE SEQUENCE [LARGE SCALE GENOMIC DNA]</scope>
    <source>
        <strain evidence="3">PAMB 00755</strain>
    </source>
</reference>
<dbReference type="RefSeq" id="WP_270078949.1">
    <property type="nucleotide sequence ID" value="NZ_CP115174.1"/>
</dbReference>
<evidence type="ECO:0000259" key="1">
    <source>
        <dbReference type="Pfam" id="PF18733"/>
    </source>
</evidence>
<proteinExistence type="predicted"/>
<dbReference type="EMBL" id="CP115174">
    <property type="protein sequence ID" value="WBO24322.1"/>
    <property type="molecule type" value="Genomic_DNA"/>
</dbReference>
<dbReference type="InterPro" id="IPR011990">
    <property type="entry name" value="TPR-like_helical_dom_sf"/>
</dbReference>
<protein>
    <submittedName>
        <fullName evidence="2">LA2681 family HEPN domain-containing protein</fullName>
    </submittedName>
</protein>
<evidence type="ECO:0000313" key="3">
    <source>
        <dbReference type="Proteomes" id="UP001210865"/>
    </source>
</evidence>